<evidence type="ECO:0000256" key="6">
    <source>
        <dbReference type="ARBA" id="ARBA00055193"/>
    </source>
</evidence>
<dbReference type="InterPro" id="IPR033712">
    <property type="entry name" value="Pumilio_RNA-bd"/>
</dbReference>
<feature type="repeat" description="Pumilio" evidence="7">
    <location>
        <begin position="688"/>
        <end position="723"/>
    </location>
</feature>
<keyword evidence="2" id="KW-0963">Cytoplasm</keyword>
<evidence type="ECO:0000256" key="2">
    <source>
        <dbReference type="ARBA" id="ARBA00022490"/>
    </source>
</evidence>
<evidence type="ECO:0000256" key="1">
    <source>
        <dbReference type="ARBA" id="ARBA00004496"/>
    </source>
</evidence>
<dbReference type="CDD" id="cd07920">
    <property type="entry name" value="Pumilio"/>
    <property type="match status" value="1"/>
</dbReference>
<protein>
    <recommendedName>
        <fullName evidence="9">PUM-HD domain-containing protein</fullName>
    </recommendedName>
</protein>
<dbReference type="GO" id="GO:0006417">
    <property type="term" value="P:regulation of translation"/>
    <property type="evidence" value="ECO:0007669"/>
    <property type="project" value="UniProtKB-KW"/>
</dbReference>
<dbReference type="EMBL" id="CM004394">
    <property type="protein sequence ID" value="OAY43455.1"/>
    <property type="molecule type" value="Genomic_DNA"/>
</dbReference>
<evidence type="ECO:0000313" key="10">
    <source>
        <dbReference type="EMBL" id="OAY43455.1"/>
    </source>
</evidence>
<dbReference type="GO" id="GO:0003729">
    <property type="term" value="F:mRNA binding"/>
    <property type="evidence" value="ECO:0000318"/>
    <property type="project" value="GO_Central"/>
</dbReference>
<feature type="compositionally biased region" description="Polar residues" evidence="8">
    <location>
        <begin position="200"/>
        <end position="213"/>
    </location>
</feature>
<keyword evidence="3" id="KW-0677">Repeat</keyword>
<dbReference type="Gene3D" id="1.25.10.10">
    <property type="entry name" value="Leucine-rich Repeat Variant"/>
    <property type="match status" value="1"/>
</dbReference>
<feature type="repeat" description="Pumilio" evidence="7">
    <location>
        <begin position="652"/>
        <end position="687"/>
    </location>
</feature>
<feature type="region of interest" description="Disordered" evidence="8">
    <location>
        <begin position="255"/>
        <end position="274"/>
    </location>
</feature>
<dbReference type="GO" id="GO:0005737">
    <property type="term" value="C:cytoplasm"/>
    <property type="evidence" value="ECO:0000318"/>
    <property type="project" value="GO_Central"/>
</dbReference>
<proteinExistence type="predicted"/>
<dbReference type="PROSITE" id="PS50303">
    <property type="entry name" value="PUM_HD"/>
    <property type="match status" value="1"/>
</dbReference>
<sequence>MATESPLRMPSHSEAASFAPSTPNLAVNGQKFRGSGRDKVPNRSGSAPPSMEGSFLAVNNLICQQSSNLGNLSYSVQNSESEKQSYLALYDSSVNPNPRLPTPPIARKNRYMQSDIGRFGSNWGLTSIDYSDNNSLHFSQVSLSTHKEECEDDRSSHQPSDDLVEQVNGFWSGEDASSLVGQSRSLVDLIQEDYPRTPSPVYNQSHSFSSGTTDEAADHDVDSSSLHNSPFSTSNVLASTVGTDRISLSFNADPSTAPVSSSSPHKCTGATNPMQPLLKGDLKIQDVIIIESEMKDLSISSLPVSKDQKFQQQWPHRYQDNVQQHQVQKQQQSNSFQVHSGKSQLISQGLNSTYISMDQFLHGPSKFTAEVQPVLQSSGFTPPLYASATAYMASPNPIYSNVQPPGLYSPQYGVGGYALSSAAIPPFFPGYPPHGAIPMVYNGPDSPNFNARMPGAPTGGSYAHGTDLQHMNRFYGQLGYPMQPPFTDPAHMQYYQQPYGPAYNVSGQFDPLASGIGVLGNQNSAYETKKGSFAAVGSDKKLHHQISGVNDLYQGRGAIISHYFGSPSNMGMLMQYPSSPLASPVLPGSPVGGTGSSGGTNGLRFPPGTGRYAAVYSGWQGQRGLENSNCTKIYNFIEELKSGKGHRFELSDIAGNIVEFSADQHGSRFIQQKLETCSPEEKASVFKEVLPFAPKLMTDVFGNYVIQKFFEYGSPEQRKDLANQLTGQILPLSLQMYGCRVIQKALEVIELDQKARLVLELDGHVMRCVRDQNGNHVIQKCIESIPTEKIGFIITAFRSHVAALSMHPYGCRVIQRVLERCTDELQCQFIVDEILESVCVLAQDQYGNYVTQHVLERGKSQERSKIISKLSRHVVQLSQHKFASNVIEKCLEYGGDTEREQIIEEILGQHEGNDNLLIMMKDQFGNYVVQKILDTCTDIQREMLLNRIKTHVHALKKYTYGKHIVARYDQQFGEENQAS</sequence>
<dbReference type="OMA" id="YPPHGAV"/>
<evidence type="ECO:0000256" key="3">
    <source>
        <dbReference type="ARBA" id="ARBA00022737"/>
    </source>
</evidence>
<feature type="repeat" description="Pumilio" evidence="7">
    <location>
        <begin position="724"/>
        <end position="760"/>
    </location>
</feature>
<dbReference type="Gramene" id="Manes.14G158384.1.v8.1">
    <property type="protein sequence ID" value="Manes.14G158384.1.v8.1.CDS"/>
    <property type="gene ID" value="Manes.14G158384.v8.1"/>
</dbReference>
<keyword evidence="5" id="KW-0694">RNA-binding</keyword>
<keyword evidence="4" id="KW-0810">Translation regulation</keyword>
<evidence type="ECO:0000259" key="9">
    <source>
        <dbReference type="PROSITE" id="PS50303"/>
    </source>
</evidence>
<dbReference type="AlphaFoldDB" id="A0A2C9VFR3"/>
<dbReference type="Pfam" id="PF07990">
    <property type="entry name" value="NABP"/>
    <property type="match status" value="1"/>
</dbReference>
<reference evidence="10" key="1">
    <citation type="submission" date="2016-02" db="EMBL/GenBank/DDBJ databases">
        <title>WGS assembly of Manihot esculenta.</title>
        <authorList>
            <person name="Bredeson J.V."/>
            <person name="Prochnik S.E."/>
            <person name="Lyons J.B."/>
            <person name="Schmutz J."/>
            <person name="Grimwood J."/>
            <person name="Vrebalov J."/>
            <person name="Bart R.S."/>
            <person name="Amuge T."/>
            <person name="Ferguson M.E."/>
            <person name="Green R."/>
            <person name="Putnam N."/>
            <person name="Stites J."/>
            <person name="Rounsley S."/>
            <person name="Rokhsar D.S."/>
        </authorList>
    </citation>
    <scope>NUCLEOTIDE SEQUENCE [LARGE SCALE GENOMIC DNA]</scope>
    <source>
        <tissue evidence="10">Leaf</tissue>
    </source>
</reference>
<dbReference type="PANTHER" id="PTHR12537">
    <property type="entry name" value="RNA BINDING PROTEIN PUMILIO-RELATED"/>
    <property type="match status" value="1"/>
</dbReference>
<dbReference type="PANTHER" id="PTHR12537:SF119">
    <property type="entry name" value="PUMILIO HOMOLOG 6, CHLOROPLASTIC"/>
    <property type="match status" value="1"/>
</dbReference>
<evidence type="ECO:0000256" key="8">
    <source>
        <dbReference type="SAM" id="MobiDB-lite"/>
    </source>
</evidence>
<dbReference type="FunFam" id="1.25.10.10:FF:000004">
    <property type="entry name" value="Pumilio homolog 1 isoform 2"/>
    <property type="match status" value="1"/>
</dbReference>
<dbReference type="InterPro" id="IPR016024">
    <property type="entry name" value="ARM-type_fold"/>
</dbReference>
<feature type="region of interest" description="Disordered" evidence="8">
    <location>
        <begin position="195"/>
        <end position="231"/>
    </location>
</feature>
<feature type="repeat" description="Pumilio" evidence="7">
    <location>
        <begin position="869"/>
        <end position="904"/>
    </location>
</feature>
<dbReference type="Pfam" id="PF00806">
    <property type="entry name" value="PUF"/>
    <property type="match status" value="8"/>
</dbReference>
<comment type="subcellular location">
    <subcellularLocation>
        <location evidence="1">Cytoplasm</location>
    </subcellularLocation>
</comment>
<dbReference type="GO" id="GO:0010608">
    <property type="term" value="P:post-transcriptional regulation of gene expression"/>
    <property type="evidence" value="ECO:0000318"/>
    <property type="project" value="GO_Central"/>
</dbReference>
<dbReference type="SUPFAM" id="SSF48371">
    <property type="entry name" value="ARM repeat"/>
    <property type="match status" value="1"/>
</dbReference>
<feature type="repeat" description="Pumilio" evidence="7">
    <location>
        <begin position="796"/>
        <end position="832"/>
    </location>
</feature>
<feature type="region of interest" description="Disordered" evidence="8">
    <location>
        <begin position="1"/>
        <end position="51"/>
    </location>
</feature>
<name>A0A2C9VFR3_MANES</name>
<comment type="function">
    <text evidence="6">Sequence-specific RNA-binding protein that regulates translation and mRNA stability by binding the 3'-UTR of target mRNAs. Binds the APUM-binding elements (APBEs) in the 3'-UTR mRNA sequence of CLV1, PNH, WUS and FAS2.</text>
</comment>
<feature type="repeat" description="Pumilio" evidence="7">
    <location>
        <begin position="905"/>
        <end position="946"/>
    </location>
</feature>
<feature type="repeat" description="Pumilio" evidence="7">
    <location>
        <begin position="833"/>
        <end position="868"/>
    </location>
</feature>
<dbReference type="PROSITE" id="PS50302">
    <property type="entry name" value="PUM"/>
    <property type="match status" value="7"/>
</dbReference>
<feature type="domain" description="PUM-HD" evidence="9">
    <location>
        <begin position="632"/>
        <end position="972"/>
    </location>
</feature>
<dbReference type="InterPro" id="IPR033133">
    <property type="entry name" value="PUM-HD"/>
</dbReference>
<gene>
    <name evidence="10" type="ORF">MANES_08G071700</name>
</gene>
<dbReference type="InterPro" id="IPR012940">
    <property type="entry name" value="NABP"/>
</dbReference>
<dbReference type="InterPro" id="IPR011989">
    <property type="entry name" value="ARM-like"/>
</dbReference>
<evidence type="ECO:0000256" key="7">
    <source>
        <dbReference type="PROSITE-ProRule" id="PRU00317"/>
    </source>
</evidence>
<dbReference type="InterPro" id="IPR001313">
    <property type="entry name" value="Pumilio_RNA-bd_rpt"/>
</dbReference>
<evidence type="ECO:0000256" key="4">
    <source>
        <dbReference type="ARBA" id="ARBA00022845"/>
    </source>
</evidence>
<dbReference type="Gramene" id="Manes.14G158384.2.v8.1">
    <property type="protein sequence ID" value="Manes.14G158384.2.v8.1.CDS"/>
    <property type="gene ID" value="Manes.14G158384.v8.1"/>
</dbReference>
<evidence type="ECO:0000256" key="5">
    <source>
        <dbReference type="ARBA" id="ARBA00022884"/>
    </source>
</evidence>
<accession>A0A2C9VFR3</accession>
<dbReference type="OrthoDB" id="668540at2759"/>
<dbReference type="SMART" id="SM00025">
    <property type="entry name" value="Pumilio"/>
    <property type="match status" value="8"/>
</dbReference>
<organism evidence="10">
    <name type="scientific">Manihot esculenta</name>
    <name type="common">Cassava</name>
    <name type="synonym">Jatropha manihot</name>
    <dbReference type="NCBI Taxonomy" id="3983"/>
    <lineage>
        <taxon>Eukaryota</taxon>
        <taxon>Viridiplantae</taxon>
        <taxon>Streptophyta</taxon>
        <taxon>Embryophyta</taxon>
        <taxon>Tracheophyta</taxon>
        <taxon>Spermatophyta</taxon>
        <taxon>Magnoliopsida</taxon>
        <taxon>eudicotyledons</taxon>
        <taxon>Gunneridae</taxon>
        <taxon>Pentapetalae</taxon>
        <taxon>rosids</taxon>
        <taxon>fabids</taxon>
        <taxon>Malpighiales</taxon>
        <taxon>Euphorbiaceae</taxon>
        <taxon>Crotonoideae</taxon>
        <taxon>Manihoteae</taxon>
        <taxon>Manihot</taxon>
    </lineage>
</organism>
<dbReference type="STRING" id="3983.A0A2C9VFR3"/>